<dbReference type="SMART" id="SM00822">
    <property type="entry name" value="PKS_KR"/>
    <property type="match status" value="1"/>
</dbReference>
<evidence type="ECO:0000256" key="3">
    <source>
        <dbReference type="ARBA" id="ARBA00022679"/>
    </source>
</evidence>
<dbReference type="Pfam" id="PF00109">
    <property type="entry name" value="ketoacyl-synt"/>
    <property type="match status" value="1"/>
</dbReference>
<dbReference type="Pfam" id="PF22621">
    <property type="entry name" value="CurL-like_PKS_C"/>
    <property type="match status" value="1"/>
</dbReference>
<dbReference type="Gene3D" id="1.10.1200.10">
    <property type="entry name" value="ACP-like"/>
    <property type="match status" value="1"/>
</dbReference>
<organism evidence="9 10">
    <name type="scientific">Chengkuizengella marina</name>
    <dbReference type="NCBI Taxonomy" id="2507566"/>
    <lineage>
        <taxon>Bacteria</taxon>
        <taxon>Bacillati</taxon>
        <taxon>Bacillota</taxon>
        <taxon>Bacilli</taxon>
        <taxon>Bacillales</taxon>
        <taxon>Paenibacillaceae</taxon>
        <taxon>Chengkuizengella</taxon>
    </lineage>
</organism>
<evidence type="ECO:0000313" key="10">
    <source>
        <dbReference type="Proteomes" id="UP000448943"/>
    </source>
</evidence>
<dbReference type="CDD" id="cd08953">
    <property type="entry name" value="KR_2_SDR_x"/>
    <property type="match status" value="1"/>
</dbReference>
<dbReference type="PANTHER" id="PTHR43775:SF37">
    <property type="entry name" value="SI:DKEY-61P9.11"/>
    <property type="match status" value="1"/>
</dbReference>
<feature type="domain" description="Carrier" evidence="7">
    <location>
        <begin position="1092"/>
        <end position="1167"/>
    </location>
</feature>
<dbReference type="SUPFAM" id="SSF53901">
    <property type="entry name" value="Thiolase-like"/>
    <property type="match status" value="1"/>
</dbReference>
<dbReference type="InterPro" id="IPR014030">
    <property type="entry name" value="Ketoacyl_synth_N"/>
</dbReference>
<reference evidence="9 10" key="1">
    <citation type="submission" date="2019-01" db="EMBL/GenBank/DDBJ databases">
        <title>Chengkuizengella sp. nov., isolated from deep-sea sediment of East Pacific Ocean.</title>
        <authorList>
            <person name="Yang J."/>
            <person name="Lai Q."/>
            <person name="Shao Z."/>
        </authorList>
    </citation>
    <scope>NUCLEOTIDE SEQUENCE [LARGE SCALE GENOMIC DNA]</scope>
    <source>
        <strain evidence="9 10">YPA3-1-1</strain>
    </source>
</reference>
<dbReference type="InterPro" id="IPR036736">
    <property type="entry name" value="ACP-like_sf"/>
</dbReference>
<dbReference type="InterPro" id="IPR036291">
    <property type="entry name" value="NAD(P)-bd_dom_sf"/>
</dbReference>
<evidence type="ECO:0000259" key="8">
    <source>
        <dbReference type="PROSITE" id="PS52004"/>
    </source>
</evidence>
<dbReference type="SUPFAM" id="SSF51735">
    <property type="entry name" value="NAD(P)-binding Rossmann-fold domains"/>
    <property type="match status" value="2"/>
</dbReference>
<dbReference type="GO" id="GO:0005886">
    <property type="term" value="C:plasma membrane"/>
    <property type="evidence" value="ECO:0007669"/>
    <property type="project" value="TreeGrafter"/>
</dbReference>
<dbReference type="CDD" id="cd00833">
    <property type="entry name" value="PKS"/>
    <property type="match status" value="1"/>
</dbReference>
<dbReference type="InterPro" id="IPR057326">
    <property type="entry name" value="KR_dom"/>
</dbReference>
<dbReference type="Pfam" id="PF00550">
    <property type="entry name" value="PP-binding"/>
    <property type="match status" value="1"/>
</dbReference>
<dbReference type="GO" id="GO:0071770">
    <property type="term" value="P:DIM/DIP cell wall layer assembly"/>
    <property type="evidence" value="ECO:0007669"/>
    <property type="project" value="TreeGrafter"/>
</dbReference>
<evidence type="ECO:0000313" key="9">
    <source>
        <dbReference type="EMBL" id="NBI31088.1"/>
    </source>
</evidence>
<dbReference type="InterPro" id="IPR014031">
    <property type="entry name" value="Ketoacyl_synth_C"/>
</dbReference>
<dbReference type="InterPro" id="IPR049490">
    <property type="entry name" value="C883_1060-like_KR_N"/>
</dbReference>
<evidence type="ECO:0000256" key="1">
    <source>
        <dbReference type="ARBA" id="ARBA00022450"/>
    </source>
</evidence>
<dbReference type="InterPro" id="IPR018201">
    <property type="entry name" value="Ketoacyl_synth_AS"/>
</dbReference>
<dbReference type="Gene3D" id="3.40.47.10">
    <property type="match status" value="1"/>
</dbReference>
<dbReference type="SMART" id="SM00825">
    <property type="entry name" value="PKS_KS"/>
    <property type="match status" value="1"/>
</dbReference>
<dbReference type="SUPFAM" id="SSF47336">
    <property type="entry name" value="ACP-like"/>
    <property type="match status" value="1"/>
</dbReference>
<evidence type="ECO:0000259" key="7">
    <source>
        <dbReference type="PROSITE" id="PS50075"/>
    </source>
</evidence>
<proteinExistence type="predicted"/>
<comment type="caution">
    <text evidence="9">The sequence shown here is derived from an EMBL/GenBank/DDBJ whole genome shotgun (WGS) entry which is preliminary data.</text>
</comment>
<dbReference type="EMBL" id="SIJB01000056">
    <property type="protein sequence ID" value="NBI31088.1"/>
    <property type="molecule type" value="Genomic_DNA"/>
</dbReference>
<keyword evidence="5" id="KW-0443">Lipid metabolism</keyword>
<dbReference type="PROSITE" id="PS00606">
    <property type="entry name" value="KS3_1"/>
    <property type="match status" value="1"/>
</dbReference>
<dbReference type="InterPro" id="IPR009081">
    <property type="entry name" value="PP-bd_ACP"/>
</dbReference>
<dbReference type="PROSITE" id="PS50075">
    <property type="entry name" value="CARRIER"/>
    <property type="match status" value="1"/>
</dbReference>
<feature type="domain" description="Ketosynthase family 3 (KS3)" evidence="8">
    <location>
        <begin position="6"/>
        <end position="426"/>
    </location>
</feature>
<keyword evidence="1" id="KW-0596">Phosphopantetheine</keyword>
<dbReference type="FunFam" id="3.40.47.10:FF:000042">
    <property type="entry name" value="Polyketide synthase Pks13"/>
    <property type="match status" value="1"/>
</dbReference>
<dbReference type="PANTHER" id="PTHR43775">
    <property type="entry name" value="FATTY ACID SYNTHASE"/>
    <property type="match status" value="1"/>
</dbReference>
<dbReference type="GO" id="GO:0005737">
    <property type="term" value="C:cytoplasm"/>
    <property type="evidence" value="ECO:0007669"/>
    <property type="project" value="TreeGrafter"/>
</dbReference>
<dbReference type="GO" id="GO:0006633">
    <property type="term" value="P:fatty acid biosynthetic process"/>
    <property type="evidence" value="ECO:0007669"/>
    <property type="project" value="InterPro"/>
</dbReference>
<keyword evidence="6" id="KW-0511">Multifunctional enzyme</keyword>
<dbReference type="PROSITE" id="PS52004">
    <property type="entry name" value="KS3_2"/>
    <property type="match status" value="1"/>
</dbReference>
<evidence type="ECO:0000256" key="5">
    <source>
        <dbReference type="ARBA" id="ARBA00023098"/>
    </source>
</evidence>
<accession>A0A6N9Q894</accession>
<evidence type="ECO:0000256" key="2">
    <source>
        <dbReference type="ARBA" id="ARBA00022553"/>
    </source>
</evidence>
<dbReference type="Pfam" id="PF21394">
    <property type="entry name" value="Beta-ketacyl_N"/>
    <property type="match status" value="1"/>
</dbReference>
<gene>
    <name evidence="9" type="ORF">ERL59_19245</name>
</gene>
<dbReference type="AlphaFoldDB" id="A0A6N9Q894"/>
<sequence length="1214" mass="135568">MNLMCANDIAIIGMAGRFPQAENIDQFWNNLMKNKDCITRWESKESSNDEKEVHQYKELKSRGILNNIDQFDAAFFDVSFHEAEMLDPQHRLFLECVWQALENAGYDITSYDGIASLYAACGKNTYIDAVEGKASTPAEIFQQYTTNGADFLPTRVAYKLNLKGESIAIQTACSSSLVAVHMACQSLLSGNSDLAIAGGVHIAIPEKKGYLYQEGMIFSPDGYCRPFDHRSKGQVDGNGLGVVVLKKLEEALSDGDFIYAVIKGSAVNNDGNDKAGYSAPSVSGQAEVIATALGMADISAESISYVEAHASATPLGDPIEVKGLSQAFSMFTDKKQFCAIGSVKSSIGHLNHASGIAGLIKTVLSLHHGKIPATVHYEKPNPAIDFEHSPFYVCGENTNWESDGPRRAGVSSFGIGGTNAHVVLEQAPEKMTSVKLNNSLEWITLSAKSQEALTNMKRNLKEAMEHHPTMRLEDIAYTLNTGRAVFAHRWAALVRNKDELIQALSDSEQPSKCFVADDAYKDEAYSNMIQQVDRWLNHHEVDWNAFYTLDQRSRVPLPSYPFERESYWLTREKKLEHKLESEMEINDWFYIPTWEKSSATNKEVESLEAFRNSCWIVFANEDQFSNELIDRLTHAGISVIKVLHGKTFMQMDRETYYINPTASDHYQKLMTALGEDITDNINHMFYLWSYAEQVDSSFEGTVSKDYLSVLYLIQSLEQKTSEVTLWVITSDAQAVAGGNQCWSIEKSVLFGLCKVIPQELDYMRTRAIDFTKAEHVDLHIDQLCNELLFHTSDSEVVYRGANRLVPAYKQISLSKPNRESVPIRQKGTYLITGGLGKMGLTLAEFLAKEYQANLILTSRSGFPSLEGEDHPTAVHRVNQLEKIKNYGSKVVVKKADAANRNEMESCLNDIHQEFGALHGVIHAAGAADSRYFRFINETTEDIVDEVLSSKVQGTLILADLLKGVSIDFVLNCSSLSPLLGGLTFAAYAAANRFQDEFSVYQQHHRFQPWISVNWDTWKFPVQKSDFGAAILETSIKPEAGVLAFQRVLTLNTSRVVVSTIPLNERIRKVEESLTVRRKQDKEEVVASTNLVFDRDTVQSIILNIYSSFFGNSSVAVDDDFFTLGGTSLEVLHLLSDAEQQLGIKIPLDLGFKALTPQLLTELCISILEEKAKQNSEKKYVYEVDIDGEIAIFTVTESDYHKYGLPEGAKNLRVV</sequence>
<dbReference type="Pfam" id="PF08659">
    <property type="entry name" value="KR"/>
    <property type="match status" value="1"/>
</dbReference>
<dbReference type="GO" id="GO:0004312">
    <property type="term" value="F:fatty acid synthase activity"/>
    <property type="evidence" value="ECO:0007669"/>
    <property type="project" value="TreeGrafter"/>
</dbReference>
<dbReference type="Pfam" id="PF02801">
    <property type="entry name" value="Ketoacyl-synt_C"/>
    <property type="match status" value="1"/>
</dbReference>
<dbReference type="InterPro" id="IPR013968">
    <property type="entry name" value="PKS_KR"/>
</dbReference>
<name>A0A6N9Q894_9BACL</name>
<evidence type="ECO:0000256" key="4">
    <source>
        <dbReference type="ARBA" id="ARBA00022832"/>
    </source>
</evidence>
<dbReference type="GO" id="GO:0004315">
    <property type="term" value="F:3-oxoacyl-[acyl-carrier-protein] synthase activity"/>
    <property type="evidence" value="ECO:0007669"/>
    <property type="project" value="InterPro"/>
</dbReference>
<dbReference type="Proteomes" id="UP000448943">
    <property type="component" value="Unassembled WGS sequence"/>
</dbReference>
<keyword evidence="3" id="KW-0808">Transferase</keyword>
<dbReference type="Gene3D" id="3.40.50.720">
    <property type="entry name" value="NAD(P)-binding Rossmann-like Domain"/>
    <property type="match status" value="1"/>
</dbReference>
<dbReference type="InterPro" id="IPR050091">
    <property type="entry name" value="PKS_NRPS_Biosynth_Enz"/>
</dbReference>
<keyword evidence="10" id="KW-1185">Reference proteome</keyword>
<evidence type="ECO:0000256" key="6">
    <source>
        <dbReference type="ARBA" id="ARBA00023268"/>
    </source>
</evidence>
<dbReference type="InterPro" id="IPR020841">
    <property type="entry name" value="PKS_Beta-ketoAc_synthase_dom"/>
</dbReference>
<protein>
    <submittedName>
        <fullName evidence="9">SDR family NAD(P)-dependent oxidoreductase</fullName>
    </submittedName>
</protein>
<dbReference type="InterPro" id="IPR016039">
    <property type="entry name" value="Thiolase-like"/>
</dbReference>
<keyword evidence="4" id="KW-0276">Fatty acid metabolism</keyword>
<keyword evidence="2" id="KW-0597">Phosphoprotein</keyword>
<dbReference type="Gene3D" id="1.10.1240.100">
    <property type="match status" value="1"/>
</dbReference>